<dbReference type="InterPro" id="IPR016181">
    <property type="entry name" value="Acyl_CoA_acyltransferase"/>
</dbReference>
<reference evidence="1 2" key="1">
    <citation type="submission" date="2018-07" db="EMBL/GenBank/DDBJ databases">
        <title>Genomic Encyclopedia of Type Strains, Phase III (KMG-III): the genomes of soil and plant-associated and newly described type strains.</title>
        <authorList>
            <person name="Whitman W."/>
        </authorList>
    </citation>
    <scope>NUCLEOTIDE SEQUENCE [LARGE SCALE GENOMIC DNA]</scope>
    <source>
        <strain evidence="1 2">CECT 7946</strain>
    </source>
</reference>
<dbReference type="Pfam" id="PF13527">
    <property type="entry name" value="Acetyltransf_9"/>
    <property type="match status" value="1"/>
</dbReference>
<dbReference type="Proteomes" id="UP000256980">
    <property type="component" value="Unassembled WGS sequence"/>
</dbReference>
<comment type="caution">
    <text evidence="1">The sequence shown here is derived from an EMBL/GenBank/DDBJ whole genome shotgun (WGS) entry which is preliminary data.</text>
</comment>
<keyword evidence="1" id="KW-0808">Transferase</keyword>
<dbReference type="GO" id="GO:0016740">
    <property type="term" value="F:transferase activity"/>
    <property type="evidence" value="ECO:0007669"/>
    <property type="project" value="UniProtKB-KW"/>
</dbReference>
<gene>
    <name evidence="1" type="ORF">DFQ10_101838</name>
</gene>
<dbReference type="AlphaFoldDB" id="A0A3D9HC47"/>
<evidence type="ECO:0000313" key="2">
    <source>
        <dbReference type="Proteomes" id="UP000256980"/>
    </source>
</evidence>
<proteinExistence type="predicted"/>
<protein>
    <submittedName>
        <fullName evidence="1">Acetyltransferase (GNAT) family protein</fullName>
    </submittedName>
</protein>
<organism evidence="1 2">
    <name type="scientific">Winogradskyella eximia</name>
    <dbReference type="NCBI Taxonomy" id="262006"/>
    <lineage>
        <taxon>Bacteria</taxon>
        <taxon>Pseudomonadati</taxon>
        <taxon>Bacteroidota</taxon>
        <taxon>Flavobacteriia</taxon>
        <taxon>Flavobacteriales</taxon>
        <taxon>Flavobacteriaceae</taxon>
        <taxon>Winogradskyella</taxon>
    </lineage>
</organism>
<dbReference type="Gene3D" id="3.40.630.30">
    <property type="match status" value="1"/>
</dbReference>
<evidence type="ECO:0000313" key="1">
    <source>
        <dbReference type="EMBL" id="RED47059.1"/>
    </source>
</evidence>
<name>A0A3D9HC47_9FLAO</name>
<keyword evidence="2" id="KW-1185">Reference proteome</keyword>
<accession>A0A3D9HC47</accession>
<dbReference type="EMBL" id="QRDV01000001">
    <property type="protein sequence ID" value="RED47059.1"/>
    <property type="molecule type" value="Genomic_DNA"/>
</dbReference>
<dbReference type="SUPFAM" id="SSF55729">
    <property type="entry name" value="Acyl-CoA N-acyltransferases (Nat)"/>
    <property type="match status" value="1"/>
</dbReference>
<dbReference type="RefSeq" id="WP_115816097.1">
    <property type="nucleotide sequence ID" value="NZ_QRDV01000001.1"/>
</dbReference>
<dbReference type="OrthoDB" id="5570877at2"/>
<sequence>MHQVTLLDKTSKTEVNQCLDLLEGSFGKGLDYYQWKHNVTQEYGIEEYTFCVFNDNLCIATLQIIVNEMIIMGKPCRFALLSDGATHNDYRRLGLFEKLLSHVNEFCTSRDVSFIYGTGNDKSRKAFYKLGFEDFFSSTKASKRIRYNHPLMKGYNLFLNVFGKLAIKQKDNIKEIAIEDYAKFYTNQKNKYAITCEKSQAYLKWRLDDTTGSYKIYGAFDAHKKIQAVMVVKRSNNMLYIVDAIYNQEMKYLNQLLKYTSDLATLNKNIIKINSIHNNFKGIKKMLEDNNYKISKAGSSTLLYIINTDFKIPYSELENMHYMRIDKNE</sequence>